<evidence type="ECO:0000313" key="2">
    <source>
        <dbReference type="EMBL" id="TWG79957.1"/>
    </source>
</evidence>
<name>A0A562B402_9BURK</name>
<sequence>MRKTRTPNKLPGLSVLALIMIVSLAAMAVLVCLFDLLTPRDTPPGGGDPAFRQYIIQYMR</sequence>
<keyword evidence="1" id="KW-0472">Membrane</keyword>
<comment type="caution">
    <text evidence="2">The sequence shown here is derived from an EMBL/GenBank/DDBJ whole genome shotgun (WGS) entry which is preliminary data.</text>
</comment>
<gene>
    <name evidence="2" type="ORF">L602_005600000070</name>
</gene>
<keyword evidence="3" id="KW-1185">Reference proteome</keyword>
<feature type="transmembrane region" description="Helical" evidence="1">
    <location>
        <begin position="12"/>
        <end position="37"/>
    </location>
</feature>
<keyword evidence="1" id="KW-1133">Transmembrane helix</keyword>
<dbReference type="EMBL" id="VLJN01000052">
    <property type="protein sequence ID" value="TWG79957.1"/>
    <property type="molecule type" value="Genomic_DNA"/>
</dbReference>
<organism evidence="2 3">
    <name type="scientific">Cupriavidus gilardii J11</name>
    <dbReference type="NCBI Taxonomy" id="936133"/>
    <lineage>
        <taxon>Bacteria</taxon>
        <taxon>Pseudomonadati</taxon>
        <taxon>Pseudomonadota</taxon>
        <taxon>Betaproteobacteria</taxon>
        <taxon>Burkholderiales</taxon>
        <taxon>Burkholderiaceae</taxon>
        <taxon>Cupriavidus</taxon>
    </lineage>
</organism>
<evidence type="ECO:0000313" key="3">
    <source>
        <dbReference type="Proteomes" id="UP000318141"/>
    </source>
</evidence>
<proteinExistence type="predicted"/>
<protein>
    <submittedName>
        <fullName evidence="2">Uncharacterized protein</fullName>
    </submittedName>
</protein>
<reference evidence="2 3" key="1">
    <citation type="submission" date="2019-07" db="EMBL/GenBank/DDBJ databases">
        <title>Genome sequencing of lignin-degrading bacterial isolates.</title>
        <authorList>
            <person name="Gladden J."/>
        </authorList>
    </citation>
    <scope>NUCLEOTIDE SEQUENCE [LARGE SCALE GENOMIC DNA]</scope>
    <source>
        <strain evidence="2 3">J11</strain>
    </source>
</reference>
<dbReference type="AlphaFoldDB" id="A0A562B402"/>
<evidence type="ECO:0000256" key="1">
    <source>
        <dbReference type="SAM" id="Phobius"/>
    </source>
</evidence>
<dbReference type="Proteomes" id="UP000318141">
    <property type="component" value="Unassembled WGS sequence"/>
</dbReference>
<keyword evidence="1" id="KW-0812">Transmembrane</keyword>
<accession>A0A562B402</accession>